<keyword evidence="6" id="KW-0808">Transferase</keyword>
<keyword evidence="6" id="KW-0489">Methyltransferase</keyword>
<organism evidence="6 7">
    <name type="scientific">Halogranum amylolyticum</name>
    <dbReference type="NCBI Taxonomy" id="660520"/>
    <lineage>
        <taxon>Archaea</taxon>
        <taxon>Methanobacteriati</taxon>
        <taxon>Methanobacteriota</taxon>
        <taxon>Stenosarchaea group</taxon>
        <taxon>Halobacteria</taxon>
        <taxon>Halobacteriales</taxon>
        <taxon>Haloferacaceae</taxon>
    </lineage>
</organism>
<comment type="subcellular location">
    <subcellularLocation>
        <location evidence="1">Endomembrane system</location>
        <topology evidence="1">Multi-pass membrane protein</topology>
    </subcellularLocation>
</comment>
<dbReference type="GO" id="GO:0032259">
    <property type="term" value="P:methylation"/>
    <property type="evidence" value="ECO:0007669"/>
    <property type="project" value="UniProtKB-KW"/>
</dbReference>
<dbReference type="EMBL" id="FODV01000001">
    <property type="protein sequence ID" value="SEO20325.1"/>
    <property type="molecule type" value="Genomic_DNA"/>
</dbReference>
<evidence type="ECO:0000256" key="1">
    <source>
        <dbReference type="ARBA" id="ARBA00004127"/>
    </source>
</evidence>
<evidence type="ECO:0000256" key="4">
    <source>
        <dbReference type="ARBA" id="ARBA00023136"/>
    </source>
</evidence>
<evidence type="ECO:0000256" key="3">
    <source>
        <dbReference type="ARBA" id="ARBA00022989"/>
    </source>
</evidence>
<accession>A0A1H8MSD3</accession>
<protein>
    <submittedName>
        <fullName evidence="6">Protein-S-isoprenylcysteine O-methyltransferase Ste14</fullName>
    </submittedName>
</protein>
<keyword evidence="2 5" id="KW-0812">Transmembrane</keyword>
<dbReference type="InterPro" id="IPR007318">
    <property type="entry name" value="Phopholipid_MeTrfase"/>
</dbReference>
<evidence type="ECO:0000313" key="6">
    <source>
        <dbReference type="EMBL" id="SEO20325.1"/>
    </source>
</evidence>
<dbReference type="OrthoDB" id="148346at2157"/>
<keyword evidence="4 5" id="KW-0472">Membrane</keyword>
<dbReference type="GO" id="GO:0012505">
    <property type="term" value="C:endomembrane system"/>
    <property type="evidence" value="ECO:0007669"/>
    <property type="project" value="UniProtKB-SubCell"/>
</dbReference>
<dbReference type="Gene3D" id="1.20.120.1630">
    <property type="match status" value="1"/>
</dbReference>
<dbReference type="Proteomes" id="UP000199126">
    <property type="component" value="Unassembled WGS sequence"/>
</dbReference>
<feature type="transmembrane region" description="Helical" evidence="5">
    <location>
        <begin position="6"/>
        <end position="31"/>
    </location>
</feature>
<keyword evidence="3 5" id="KW-1133">Transmembrane helix</keyword>
<dbReference type="AlphaFoldDB" id="A0A1H8MSD3"/>
<gene>
    <name evidence="6" type="ORF">SAMN04487948_10163</name>
</gene>
<dbReference type="RefSeq" id="WP_089820476.1">
    <property type="nucleotide sequence ID" value="NZ_FODV01000001.1"/>
</dbReference>
<name>A0A1H8MSD3_9EURY</name>
<evidence type="ECO:0000256" key="5">
    <source>
        <dbReference type="SAM" id="Phobius"/>
    </source>
</evidence>
<evidence type="ECO:0000256" key="2">
    <source>
        <dbReference type="ARBA" id="ARBA00022692"/>
    </source>
</evidence>
<keyword evidence="7" id="KW-1185">Reference proteome</keyword>
<dbReference type="Pfam" id="PF04191">
    <property type="entry name" value="PEMT"/>
    <property type="match status" value="1"/>
</dbReference>
<proteinExistence type="predicted"/>
<sequence>MISPSLAGAAFVAGLLAAAGIYAMLLVTLLTEKQLWPPGEKSWAYYLHWSLVGVFNLSLIVVTVTDWNSWVLPRPVTLIIGAIWTAIGIGIFVRGTSAMQSAETMGVTGALHTEGPYAYSRNPQYLGMIVGIAGFAVLVNSLFVALLAIVHIGWVLLLPRAEEPHLRAEYGEDYREYRECTPRFVDERTIRKLLR</sequence>
<feature type="transmembrane region" description="Helical" evidence="5">
    <location>
        <begin position="76"/>
        <end position="93"/>
    </location>
</feature>
<feature type="transmembrane region" description="Helical" evidence="5">
    <location>
        <begin position="43"/>
        <end position="64"/>
    </location>
</feature>
<evidence type="ECO:0000313" key="7">
    <source>
        <dbReference type="Proteomes" id="UP000199126"/>
    </source>
</evidence>
<dbReference type="GO" id="GO:0008168">
    <property type="term" value="F:methyltransferase activity"/>
    <property type="evidence" value="ECO:0007669"/>
    <property type="project" value="UniProtKB-KW"/>
</dbReference>
<feature type="transmembrane region" description="Helical" evidence="5">
    <location>
        <begin position="125"/>
        <end position="157"/>
    </location>
</feature>
<reference evidence="7" key="1">
    <citation type="submission" date="2016-10" db="EMBL/GenBank/DDBJ databases">
        <authorList>
            <person name="Varghese N."/>
            <person name="Submissions S."/>
        </authorList>
    </citation>
    <scope>NUCLEOTIDE SEQUENCE [LARGE SCALE GENOMIC DNA]</scope>
    <source>
        <strain evidence="7">CGMCC 1.10121</strain>
    </source>
</reference>